<evidence type="ECO:0008006" key="3">
    <source>
        <dbReference type="Google" id="ProtNLM"/>
    </source>
</evidence>
<evidence type="ECO:0000313" key="1">
    <source>
        <dbReference type="EMBL" id="RIJ42433.1"/>
    </source>
</evidence>
<organism evidence="1 2">
    <name type="scientific">Pontibacter oryzae</name>
    <dbReference type="NCBI Taxonomy" id="2304593"/>
    <lineage>
        <taxon>Bacteria</taxon>
        <taxon>Pseudomonadati</taxon>
        <taxon>Bacteroidota</taxon>
        <taxon>Cytophagia</taxon>
        <taxon>Cytophagales</taxon>
        <taxon>Hymenobacteraceae</taxon>
        <taxon>Pontibacter</taxon>
    </lineage>
</organism>
<dbReference type="SUPFAM" id="SSF52091">
    <property type="entry name" value="SpoIIaa-like"/>
    <property type="match status" value="1"/>
</dbReference>
<proteinExistence type="predicted"/>
<dbReference type="AlphaFoldDB" id="A0A399SIW8"/>
<dbReference type="EMBL" id="QWGE01000001">
    <property type="protein sequence ID" value="RIJ42433.1"/>
    <property type="molecule type" value="Genomic_DNA"/>
</dbReference>
<name>A0A399SIW8_9BACT</name>
<sequence>MIVQHTLENNICRITLQGILLASELPKLKRIFKSAIQQHVCEVWINCAEIIDVELPVLINLTLYQHILQENRIALLFTNLTPYLHNLLVKNHLDVAVSIAESGTTAQVGKVIEL</sequence>
<dbReference type="Proteomes" id="UP000266005">
    <property type="component" value="Unassembled WGS sequence"/>
</dbReference>
<protein>
    <recommendedName>
        <fullName evidence="3">STAS domain-containing protein</fullName>
    </recommendedName>
</protein>
<reference evidence="2" key="1">
    <citation type="submission" date="2018-08" db="EMBL/GenBank/DDBJ databases">
        <title>Mucilaginibacter sp. MYSH2.</title>
        <authorList>
            <person name="Seo T."/>
        </authorList>
    </citation>
    <scope>NUCLEOTIDE SEQUENCE [LARGE SCALE GENOMIC DNA]</scope>
    <source>
        <strain evidence="2">KIRAN</strain>
    </source>
</reference>
<evidence type="ECO:0000313" key="2">
    <source>
        <dbReference type="Proteomes" id="UP000266005"/>
    </source>
</evidence>
<comment type="caution">
    <text evidence="1">The sequence shown here is derived from an EMBL/GenBank/DDBJ whole genome shotgun (WGS) entry which is preliminary data.</text>
</comment>
<gene>
    <name evidence="1" type="ORF">D1627_00750</name>
</gene>
<accession>A0A399SIW8</accession>
<keyword evidence="2" id="KW-1185">Reference proteome</keyword>
<dbReference type="InterPro" id="IPR036513">
    <property type="entry name" value="STAS_dom_sf"/>
</dbReference>
<dbReference type="Gene3D" id="3.30.750.24">
    <property type="entry name" value="STAS domain"/>
    <property type="match status" value="1"/>
</dbReference>
<dbReference type="OrthoDB" id="894317at2"/>
<dbReference type="RefSeq" id="WP_119430316.1">
    <property type="nucleotide sequence ID" value="NZ_QWGE01000001.1"/>
</dbReference>